<evidence type="ECO:0000256" key="1">
    <source>
        <dbReference type="PROSITE-ProRule" id="PRU00473"/>
    </source>
</evidence>
<dbReference type="Gene3D" id="3.30.1330.60">
    <property type="entry name" value="OmpA-like domain"/>
    <property type="match status" value="1"/>
</dbReference>
<reference evidence="4 5" key="1">
    <citation type="submission" date="2019-04" db="EMBL/GenBank/DDBJ databases">
        <title>Phreatobacter aquaticus sp. nov.</title>
        <authorList>
            <person name="Choi A."/>
            <person name="Baek K."/>
        </authorList>
    </citation>
    <scope>NUCLEOTIDE SEQUENCE [LARGE SCALE GENOMIC DNA]</scope>
    <source>
        <strain evidence="4 5">NMCR1094</strain>
    </source>
</reference>
<keyword evidence="2" id="KW-0812">Transmembrane</keyword>
<dbReference type="RefSeq" id="WP_137097913.1">
    <property type="nucleotide sequence ID" value="NZ_CP039865.1"/>
</dbReference>
<proteinExistence type="predicted"/>
<accession>A0A4D7QBR0</accession>
<evidence type="ECO:0000256" key="2">
    <source>
        <dbReference type="SAM" id="Phobius"/>
    </source>
</evidence>
<dbReference type="AlphaFoldDB" id="A0A4D7QBR0"/>
<dbReference type="Pfam" id="PF00691">
    <property type="entry name" value="OmpA"/>
    <property type="match status" value="1"/>
</dbReference>
<keyword evidence="5" id="KW-1185">Reference proteome</keyword>
<feature type="domain" description="OmpA-like" evidence="3">
    <location>
        <begin position="205"/>
        <end position="325"/>
    </location>
</feature>
<gene>
    <name evidence="4" type="ORF">E8L99_01635</name>
</gene>
<dbReference type="PANTHER" id="PTHR30329:SF21">
    <property type="entry name" value="LIPOPROTEIN YIAD-RELATED"/>
    <property type="match status" value="1"/>
</dbReference>
<dbReference type="Proteomes" id="UP000298588">
    <property type="component" value="Chromosome"/>
</dbReference>
<dbReference type="GO" id="GO:0016020">
    <property type="term" value="C:membrane"/>
    <property type="evidence" value="ECO:0007669"/>
    <property type="project" value="UniProtKB-UniRule"/>
</dbReference>
<evidence type="ECO:0000259" key="3">
    <source>
        <dbReference type="PROSITE" id="PS51123"/>
    </source>
</evidence>
<dbReference type="PANTHER" id="PTHR30329">
    <property type="entry name" value="STATOR ELEMENT OF FLAGELLAR MOTOR COMPLEX"/>
    <property type="match status" value="1"/>
</dbReference>
<keyword evidence="2" id="KW-1133">Transmembrane helix</keyword>
<name>A0A4D7QBR0_9HYPH</name>
<dbReference type="EMBL" id="CP039865">
    <property type="protein sequence ID" value="QCK84578.1"/>
    <property type="molecule type" value="Genomic_DNA"/>
</dbReference>
<dbReference type="PROSITE" id="PS51123">
    <property type="entry name" value="OMPA_2"/>
    <property type="match status" value="1"/>
</dbReference>
<dbReference type="InterPro" id="IPR036737">
    <property type="entry name" value="OmpA-like_sf"/>
</dbReference>
<evidence type="ECO:0000313" key="4">
    <source>
        <dbReference type="EMBL" id="QCK84578.1"/>
    </source>
</evidence>
<dbReference type="InterPro" id="IPR050330">
    <property type="entry name" value="Bact_OuterMem_StrucFunc"/>
</dbReference>
<sequence length="345" mass="38349">MPPAPPPRTGPRISPAAAIAIGGAAGLVGGFIAADGLRRYDDVRQRRQEFSRDGVMVIQEPGRTIVRDDNGAYIRYDENARFRDLGGPMRSERRGDEVMTFYDRPGGVRVITVTDQYGQLVRRVRRYPDGREVILIDNSFRGPPSAYSEVVILPPPQMEMPQKTYIVDADESDERGIYEALSAPPVARIPRRYTLDEVRRSPSLRAYTRSVDVNTINFATGSWEISPEQSRRLATLAQAMGQAIQANPNEVFLIEGHTDAVGNDTDNMSLSDRRAQAVAEVLTRNFNIPPENLTTQGYGSQYPRVQTAGASVENRRVTARRITDLLAQQQQQQQGQAPAPTQPQQ</sequence>
<dbReference type="CDD" id="cd07185">
    <property type="entry name" value="OmpA_C-like"/>
    <property type="match status" value="1"/>
</dbReference>
<dbReference type="InterPro" id="IPR006665">
    <property type="entry name" value="OmpA-like"/>
</dbReference>
<dbReference type="SUPFAM" id="SSF103088">
    <property type="entry name" value="OmpA-like"/>
    <property type="match status" value="1"/>
</dbReference>
<evidence type="ECO:0000313" key="5">
    <source>
        <dbReference type="Proteomes" id="UP000298588"/>
    </source>
</evidence>
<dbReference type="OrthoDB" id="9792021at2"/>
<dbReference type="KEGG" id="paqt:E8L99_01635"/>
<protein>
    <submittedName>
        <fullName evidence="4">OmpA family protein</fullName>
    </submittedName>
</protein>
<feature type="transmembrane region" description="Helical" evidence="2">
    <location>
        <begin position="16"/>
        <end position="37"/>
    </location>
</feature>
<organism evidence="4 5">
    <name type="scientific">Phreatobacter aquaticus</name>
    <dbReference type="NCBI Taxonomy" id="2570229"/>
    <lineage>
        <taxon>Bacteria</taxon>
        <taxon>Pseudomonadati</taxon>
        <taxon>Pseudomonadota</taxon>
        <taxon>Alphaproteobacteria</taxon>
        <taxon>Hyphomicrobiales</taxon>
        <taxon>Phreatobacteraceae</taxon>
        <taxon>Phreatobacter</taxon>
    </lineage>
</organism>
<keyword evidence="1 2" id="KW-0472">Membrane</keyword>